<dbReference type="Proteomes" id="UP000324781">
    <property type="component" value="Unassembled WGS sequence"/>
</dbReference>
<feature type="domain" description="PpiC" evidence="14">
    <location>
        <begin position="171"/>
        <end position="261"/>
    </location>
</feature>
<reference evidence="15 16" key="1">
    <citation type="submission" date="2016-11" db="EMBL/GenBank/DDBJ databases">
        <authorList>
            <person name="Varghese N."/>
            <person name="Submissions S."/>
        </authorList>
    </citation>
    <scope>NUCLEOTIDE SEQUENCE [LARGE SCALE GENOMIC DNA]</scope>
    <source>
        <strain evidence="15 16">DSM 19027</strain>
    </source>
</reference>
<name>A0A1M6H972_9FIRM</name>
<evidence type="ECO:0000256" key="3">
    <source>
        <dbReference type="ARBA" id="ARBA00006071"/>
    </source>
</evidence>
<sequence length="309" mass="34613">MDTERMDNEKMDAAASKTSGKGLVYMVVGIIAVIAIAAVLLIGFGSGEVVAKVGGEKITKEELYNKLVEYYGESVLDSLIAEKIVDMELKKANITVTDEELQKEMNEVIESYGGVDYVNTYLAMQGLTLEDLKEDVLSYLKVMKLLEPRLTATEEEIVAYFEANKSYFDQPEQVEASHILVYEEETAKEVKRKLDEGADFAQLAAEYSKDTGNAQYGGELGYFGRGEMVEEFEEAAFSMKVGEISDPVKTKFGYHIIKVTDRKEAKAANLEDSREEIKEILKGQKLNTEYATWLNEKKTEYNVVNTLAK</sequence>
<keyword evidence="9 11" id="KW-0413">Isomerase</keyword>
<dbReference type="EMBL" id="FQZP01000030">
    <property type="protein sequence ID" value="SHJ18790.1"/>
    <property type="molecule type" value="Genomic_DNA"/>
</dbReference>
<evidence type="ECO:0000256" key="2">
    <source>
        <dbReference type="ARBA" id="ARBA00004193"/>
    </source>
</evidence>
<comment type="catalytic activity">
    <reaction evidence="1 11">
        <text>[protein]-peptidylproline (omega=180) = [protein]-peptidylproline (omega=0)</text>
        <dbReference type="Rhea" id="RHEA:16237"/>
        <dbReference type="Rhea" id="RHEA-COMP:10747"/>
        <dbReference type="Rhea" id="RHEA-COMP:10748"/>
        <dbReference type="ChEBI" id="CHEBI:83833"/>
        <dbReference type="ChEBI" id="CHEBI:83834"/>
        <dbReference type="EC" id="5.2.1.8"/>
    </reaction>
</comment>
<feature type="coiled-coil region" evidence="12">
    <location>
        <begin position="260"/>
        <end position="287"/>
    </location>
</feature>
<keyword evidence="16" id="KW-1185">Reference proteome</keyword>
<keyword evidence="13" id="KW-0812">Transmembrane</keyword>
<evidence type="ECO:0000256" key="6">
    <source>
        <dbReference type="ARBA" id="ARBA00023110"/>
    </source>
</evidence>
<dbReference type="SUPFAM" id="SSF54534">
    <property type="entry name" value="FKBP-like"/>
    <property type="match status" value="1"/>
</dbReference>
<evidence type="ECO:0000256" key="13">
    <source>
        <dbReference type="SAM" id="Phobius"/>
    </source>
</evidence>
<dbReference type="RefSeq" id="WP_207706816.1">
    <property type="nucleotide sequence ID" value="NZ_FQZP01000030.1"/>
</dbReference>
<dbReference type="PANTHER" id="PTHR47245">
    <property type="entry name" value="PEPTIDYLPROLYL ISOMERASE"/>
    <property type="match status" value="1"/>
</dbReference>
<keyword evidence="7 11" id="KW-0472">Membrane</keyword>
<dbReference type="HAMAP" id="MF_01145">
    <property type="entry name" value="Foldase_PrsA"/>
    <property type="match status" value="1"/>
</dbReference>
<dbReference type="Pfam" id="PF13616">
    <property type="entry name" value="Rotamase_3"/>
    <property type="match status" value="1"/>
</dbReference>
<dbReference type="Gene3D" id="1.10.4030.10">
    <property type="entry name" value="Porin chaperone SurA, peptide-binding domain"/>
    <property type="match status" value="1"/>
</dbReference>
<evidence type="ECO:0000256" key="12">
    <source>
        <dbReference type="SAM" id="Coils"/>
    </source>
</evidence>
<dbReference type="PROSITE" id="PS50198">
    <property type="entry name" value="PPIC_PPIASE_2"/>
    <property type="match status" value="1"/>
</dbReference>
<dbReference type="GO" id="GO:0006457">
    <property type="term" value="P:protein folding"/>
    <property type="evidence" value="ECO:0007669"/>
    <property type="project" value="UniProtKB-UniRule"/>
</dbReference>
<evidence type="ECO:0000256" key="4">
    <source>
        <dbReference type="ARBA" id="ARBA00022475"/>
    </source>
</evidence>
<comment type="function">
    <text evidence="11">Plays a major role in protein secretion by helping the post-translocational extracellular folding of several secreted proteins.</text>
</comment>
<keyword evidence="4 11" id="KW-1003">Cell membrane</keyword>
<dbReference type="InterPro" id="IPR027304">
    <property type="entry name" value="Trigger_fact/SurA_dom_sf"/>
</dbReference>
<keyword evidence="5 11" id="KW-0732">Signal</keyword>
<proteinExistence type="inferred from homology"/>
<evidence type="ECO:0000313" key="16">
    <source>
        <dbReference type="Proteomes" id="UP000324781"/>
    </source>
</evidence>
<evidence type="ECO:0000256" key="5">
    <source>
        <dbReference type="ARBA" id="ARBA00022729"/>
    </source>
</evidence>
<keyword evidence="8" id="KW-0564">Palmitate</keyword>
<dbReference type="PANTHER" id="PTHR47245:SF1">
    <property type="entry name" value="FOLDASE PROTEIN PRSA"/>
    <property type="match status" value="1"/>
</dbReference>
<evidence type="ECO:0000313" key="15">
    <source>
        <dbReference type="EMBL" id="SHJ18790.1"/>
    </source>
</evidence>
<accession>A0A1M6H972</accession>
<evidence type="ECO:0000256" key="8">
    <source>
        <dbReference type="ARBA" id="ARBA00023139"/>
    </source>
</evidence>
<evidence type="ECO:0000256" key="10">
    <source>
        <dbReference type="ARBA" id="ARBA00023288"/>
    </source>
</evidence>
<evidence type="ECO:0000256" key="7">
    <source>
        <dbReference type="ARBA" id="ARBA00023136"/>
    </source>
</evidence>
<dbReference type="GO" id="GO:0005886">
    <property type="term" value="C:plasma membrane"/>
    <property type="evidence" value="ECO:0007669"/>
    <property type="project" value="UniProtKB-SubCell"/>
</dbReference>
<dbReference type="InterPro" id="IPR046357">
    <property type="entry name" value="PPIase_dom_sf"/>
</dbReference>
<evidence type="ECO:0000256" key="9">
    <source>
        <dbReference type="ARBA" id="ARBA00023235"/>
    </source>
</evidence>
<keyword evidence="6 11" id="KW-0697">Rotamase</keyword>
<dbReference type="Gene3D" id="3.10.50.40">
    <property type="match status" value="1"/>
</dbReference>
<dbReference type="EC" id="5.2.1.8" evidence="11"/>
<gene>
    <name evidence="11" type="primary">prsA</name>
    <name evidence="15" type="ORF">SAMN05444373_103027</name>
</gene>
<dbReference type="AlphaFoldDB" id="A0A1M6H972"/>
<evidence type="ECO:0000256" key="11">
    <source>
        <dbReference type="HAMAP-Rule" id="MF_01145"/>
    </source>
</evidence>
<organism evidence="15 16">
    <name type="scientific">Thermoclostridium caenicola</name>
    <dbReference type="NCBI Taxonomy" id="659425"/>
    <lineage>
        <taxon>Bacteria</taxon>
        <taxon>Bacillati</taxon>
        <taxon>Bacillota</taxon>
        <taxon>Clostridia</taxon>
        <taxon>Eubacteriales</taxon>
        <taxon>Oscillospiraceae</taxon>
        <taxon>Thermoclostridium</taxon>
    </lineage>
</organism>
<feature type="transmembrane region" description="Helical" evidence="13">
    <location>
        <begin position="23"/>
        <end position="44"/>
    </location>
</feature>
<dbReference type="GO" id="GO:0003755">
    <property type="term" value="F:peptidyl-prolyl cis-trans isomerase activity"/>
    <property type="evidence" value="ECO:0007669"/>
    <property type="project" value="UniProtKB-UniRule"/>
</dbReference>
<evidence type="ECO:0000256" key="1">
    <source>
        <dbReference type="ARBA" id="ARBA00000971"/>
    </source>
</evidence>
<comment type="subcellular location">
    <subcellularLocation>
        <location evidence="2">Cell membrane</location>
        <topology evidence="2">Lipid-anchor</topology>
    </subcellularLocation>
</comment>
<dbReference type="SUPFAM" id="SSF109998">
    <property type="entry name" value="Triger factor/SurA peptide-binding domain-like"/>
    <property type="match status" value="1"/>
</dbReference>
<dbReference type="InterPro" id="IPR050245">
    <property type="entry name" value="PrsA_foldase"/>
</dbReference>
<comment type="similarity">
    <text evidence="3 11">Belongs to the PrsA family.</text>
</comment>
<protein>
    <recommendedName>
        <fullName evidence="11">Foldase protein PrsA</fullName>
        <ecNumber evidence="11">5.2.1.8</ecNumber>
    </recommendedName>
</protein>
<dbReference type="InterPro" id="IPR000297">
    <property type="entry name" value="PPIase_PpiC"/>
</dbReference>
<keyword evidence="10" id="KW-0449">Lipoprotein</keyword>
<keyword evidence="13" id="KW-1133">Transmembrane helix</keyword>
<dbReference type="InterPro" id="IPR023059">
    <property type="entry name" value="Foldase_PrsA"/>
</dbReference>
<keyword evidence="12" id="KW-0175">Coiled coil</keyword>
<evidence type="ECO:0000259" key="14">
    <source>
        <dbReference type="PROSITE" id="PS50198"/>
    </source>
</evidence>